<dbReference type="EMBL" id="PFIJ01000034">
    <property type="protein sequence ID" value="PIX28797.1"/>
    <property type="molecule type" value="Genomic_DNA"/>
</dbReference>
<sequence length="235" mass="26850">MPTKHKERIVISLGGSLIVPNGGVDTEFLKKFNAFIREKLTENKHRQFFIIAGGGAIARHYRDAAKKILNKKITRDDLDWLGIHATRLNAHLIRTIFQDIAYPRIVKHYEIIMKITKPIVIAAGWKPGWSTDYCATVICEDYHVKTLINLSNIPYAYDKDPKRYKNVRPVTSISWKAFRKIVGDTWIPGMNFPFDPIASKKAQRLGLRVLIVKGDDFKNLNTFFHAGTCKGTIIE</sequence>
<accession>A0A2H9N4K2</accession>
<evidence type="ECO:0000259" key="11">
    <source>
        <dbReference type="Pfam" id="PF00696"/>
    </source>
</evidence>
<dbReference type="GO" id="GO:0033862">
    <property type="term" value="F:UMP kinase activity"/>
    <property type="evidence" value="ECO:0007669"/>
    <property type="project" value="UniProtKB-EC"/>
</dbReference>
<keyword evidence="7 12" id="KW-0418">Kinase</keyword>
<dbReference type="GO" id="GO:0006225">
    <property type="term" value="P:UDP biosynthetic process"/>
    <property type="evidence" value="ECO:0007669"/>
    <property type="project" value="TreeGrafter"/>
</dbReference>
<comment type="caution">
    <text evidence="12">The sequence shown here is derived from an EMBL/GenBank/DDBJ whole genome shotgun (WGS) entry which is preliminary data.</text>
</comment>
<evidence type="ECO:0000256" key="7">
    <source>
        <dbReference type="ARBA" id="ARBA00022777"/>
    </source>
</evidence>
<evidence type="ECO:0000313" key="13">
    <source>
        <dbReference type="Proteomes" id="UP000236842"/>
    </source>
</evidence>
<feature type="domain" description="Aspartate/glutamate/uridylate kinase" evidence="11">
    <location>
        <begin position="8"/>
        <end position="212"/>
    </location>
</feature>
<dbReference type="PANTHER" id="PTHR42833:SF4">
    <property type="entry name" value="URIDYLATE KINASE PUMPKIN, CHLOROPLASTIC"/>
    <property type="match status" value="1"/>
</dbReference>
<dbReference type="Proteomes" id="UP000236842">
    <property type="component" value="Unassembled WGS sequence"/>
</dbReference>
<dbReference type="InterPro" id="IPR011818">
    <property type="entry name" value="Uridylate_kinase_arch/spir"/>
</dbReference>
<name>A0A2H9N4K2_9BACT</name>
<evidence type="ECO:0000313" key="12">
    <source>
        <dbReference type="EMBL" id="PIX28797.1"/>
    </source>
</evidence>
<dbReference type="NCBIfam" id="TIGR02076">
    <property type="entry name" value="pyrH_arch"/>
    <property type="match status" value="1"/>
</dbReference>
<dbReference type="InterPro" id="IPR001048">
    <property type="entry name" value="Asp/Glu/Uridylate_kinase"/>
</dbReference>
<evidence type="ECO:0000256" key="1">
    <source>
        <dbReference type="ARBA" id="ARBA00004791"/>
    </source>
</evidence>
<keyword evidence="6" id="KW-0547">Nucleotide-binding</keyword>
<keyword evidence="5" id="KW-0808">Transferase</keyword>
<keyword evidence="8" id="KW-0067">ATP-binding</keyword>
<dbReference type="GO" id="GO:0005524">
    <property type="term" value="F:ATP binding"/>
    <property type="evidence" value="ECO:0007669"/>
    <property type="project" value="UniProtKB-KW"/>
</dbReference>
<dbReference type="SUPFAM" id="SSF53633">
    <property type="entry name" value="Carbamate kinase-like"/>
    <property type="match status" value="1"/>
</dbReference>
<dbReference type="PANTHER" id="PTHR42833">
    <property type="entry name" value="URIDYLATE KINASE"/>
    <property type="match status" value="1"/>
</dbReference>
<evidence type="ECO:0000256" key="8">
    <source>
        <dbReference type="ARBA" id="ARBA00022840"/>
    </source>
</evidence>
<comment type="similarity">
    <text evidence="2">Belongs to the UMP kinase family.</text>
</comment>
<reference evidence="13" key="1">
    <citation type="submission" date="2017-09" db="EMBL/GenBank/DDBJ databases">
        <title>Depth-based differentiation of microbial function through sediment-hosted aquifers and enrichment of novel symbionts in the deep terrestrial subsurface.</title>
        <authorList>
            <person name="Probst A.J."/>
            <person name="Ladd B."/>
            <person name="Jarett J.K."/>
            <person name="Geller-Mcgrath D.E."/>
            <person name="Sieber C.M.K."/>
            <person name="Emerson J.B."/>
            <person name="Anantharaman K."/>
            <person name="Thomas B.C."/>
            <person name="Malmstrom R."/>
            <person name="Stieglmeier M."/>
            <person name="Klingl A."/>
            <person name="Woyke T."/>
            <person name="Ryan C.M."/>
            <person name="Banfield J.F."/>
        </authorList>
    </citation>
    <scope>NUCLEOTIDE SEQUENCE [LARGE SCALE GENOMIC DNA]</scope>
</reference>
<evidence type="ECO:0000256" key="4">
    <source>
        <dbReference type="ARBA" id="ARBA00022490"/>
    </source>
</evidence>
<evidence type="ECO:0000256" key="9">
    <source>
        <dbReference type="ARBA" id="ARBA00022975"/>
    </source>
</evidence>
<comment type="pathway">
    <text evidence="1">Pyrimidine metabolism; CTP biosynthesis via de novo pathway; UDP from UMP (UMPK route): step 1/1.</text>
</comment>
<protein>
    <recommendedName>
        <fullName evidence="3">UMP kinase</fullName>
        <ecNumber evidence="3">2.7.4.22</ecNumber>
    </recommendedName>
    <alternativeName>
        <fullName evidence="10">Uridine monophosphate kinase</fullName>
    </alternativeName>
</protein>
<organism evidence="12 13">
    <name type="scientific">Candidatus Brennerbacteria bacterium CG_4_8_14_3_um_filter_43_14</name>
    <dbReference type="NCBI Taxonomy" id="1974521"/>
    <lineage>
        <taxon>Bacteria</taxon>
        <taxon>Candidatus Brenneribacteriota</taxon>
    </lineage>
</organism>
<dbReference type="InterPro" id="IPR036393">
    <property type="entry name" value="AceGlu_kinase-like_sf"/>
</dbReference>
<evidence type="ECO:0000256" key="3">
    <source>
        <dbReference type="ARBA" id="ARBA00012899"/>
    </source>
</evidence>
<keyword evidence="9" id="KW-0665">Pyrimidine biosynthesis</keyword>
<evidence type="ECO:0000256" key="6">
    <source>
        <dbReference type="ARBA" id="ARBA00022741"/>
    </source>
</evidence>
<proteinExistence type="inferred from homology"/>
<dbReference type="AlphaFoldDB" id="A0A2H9N4K2"/>
<evidence type="ECO:0000256" key="2">
    <source>
        <dbReference type="ARBA" id="ARBA00007614"/>
    </source>
</evidence>
<dbReference type="Gene3D" id="3.40.1160.10">
    <property type="entry name" value="Acetylglutamate kinase-like"/>
    <property type="match status" value="1"/>
</dbReference>
<dbReference type="Pfam" id="PF00696">
    <property type="entry name" value="AA_kinase"/>
    <property type="match status" value="1"/>
</dbReference>
<dbReference type="EC" id="2.7.4.22" evidence="3"/>
<evidence type="ECO:0000256" key="5">
    <source>
        <dbReference type="ARBA" id="ARBA00022679"/>
    </source>
</evidence>
<keyword evidence="4" id="KW-0963">Cytoplasm</keyword>
<gene>
    <name evidence="12" type="ORF">COZ64_02040</name>
</gene>
<evidence type="ECO:0000256" key="10">
    <source>
        <dbReference type="ARBA" id="ARBA00032092"/>
    </source>
</evidence>